<name>A0A4C1TFL0_EUMVA</name>
<dbReference type="Proteomes" id="UP000299102">
    <property type="component" value="Unassembled WGS sequence"/>
</dbReference>
<proteinExistence type="predicted"/>
<dbReference type="OrthoDB" id="10017160at2759"/>
<sequence>MFADEFKEGRPKSVIVSQNIDSVRKLMIQRDKSVPGHNYGRSGSRTYDPRRPLNPRVYTVSRHRTTLIKTFLRDPPSRALRMGFSSGGSRPRQQETNNRLWLVFHDESPFLATAYDLFNEFKRGLTNLADELREERPSTATAEDSISRPRQVAFYCRKRS</sequence>
<reference evidence="2 3" key="1">
    <citation type="journal article" date="2019" name="Commun. Biol.">
        <title>The bagworm genome reveals a unique fibroin gene that provides high tensile strength.</title>
        <authorList>
            <person name="Kono N."/>
            <person name="Nakamura H."/>
            <person name="Ohtoshi R."/>
            <person name="Tomita M."/>
            <person name="Numata K."/>
            <person name="Arakawa K."/>
        </authorList>
    </citation>
    <scope>NUCLEOTIDE SEQUENCE [LARGE SCALE GENOMIC DNA]</scope>
</reference>
<gene>
    <name evidence="2" type="ORF">EVAR_79329_1</name>
</gene>
<evidence type="ECO:0000313" key="2">
    <source>
        <dbReference type="EMBL" id="GBP12996.1"/>
    </source>
</evidence>
<dbReference type="AlphaFoldDB" id="A0A4C1TFL0"/>
<keyword evidence="3" id="KW-1185">Reference proteome</keyword>
<accession>A0A4C1TFL0</accession>
<evidence type="ECO:0000256" key="1">
    <source>
        <dbReference type="SAM" id="MobiDB-lite"/>
    </source>
</evidence>
<comment type="caution">
    <text evidence="2">The sequence shown here is derived from an EMBL/GenBank/DDBJ whole genome shotgun (WGS) entry which is preliminary data.</text>
</comment>
<feature type="region of interest" description="Disordered" evidence="1">
    <location>
        <begin position="33"/>
        <end position="54"/>
    </location>
</feature>
<organism evidence="2 3">
    <name type="scientific">Eumeta variegata</name>
    <name type="common">Bagworm moth</name>
    <name type="synonym">Eumeta japonica</name>
    <dbReference type="NCBI Taxonomy" id="151549"/>
    <lineage>
        <taxon>Eukaryota</taxon>
        <taxon>Metazoa</taxon>
        <taxon>Ecdysozoa</taxon>
        <taxon>Arthropoda</taxon>
        <taxon>Hexapoda</taxon>
        <taxon>Insecta</taxon>
        <taxon>Pterygota</taxon>
        <taxon>Neoptera</taxon>
        <taxon>Endopterygota</taxon>
        <taxon>Lepidoptera</taxon>
        <taxon>Glossata</taxon>
        <taxon>Ditrysia</taxon>
        <taxon>Tineoidea</taxon>
        <taxon>Psychidae</taxon>
        <taxon>Oiketicinae</taxon>
        <taxon>Eumeta</taxon>
    </lineage>
</organism>
<protein>
    <submittedName>
        <fullName evidence="2">Uncharacterized protein</fullName>
    </submittedName>
</protein>
<evidence type="ECO:0000313" key="3">
    <source>
        <dbReference type="Proteomes" id="UP000299102"/>
    </source>
</evidence>
<dbReference type="EMBL" id="BGZK01000054">
    <property type="protein sequence ID" value="GBP12996.1"/>
    <property type="molecule type" value="Genomic_DNA"/>
</dbReference>